<comment type="caution">
    <text evidence="1">The sequence shown here is derived from an EMBL/GenBank/DDBJ whole genome shotgun (WGS) entry which is preliminary data.</text>
</comment>
<dbReference type="Proteomes" id="UP001156660">
    <property type="component" value="Unassembled WGS sequence"/>
</dbReference>
<protein>
    <recommendedName>
        <fullName evidence="3">HTH-like domain-containing protein</fullName>
    </recommendedName>
</protein>
<evidence type="ECO:0000313" key="1">
    <source>
        <dbReference type="EMBL" id="GLR76773.1"/>
    </source>
</evidence>
<organism evidence="1 2">
    <name type="scientific">Aliivibrio sifiae</name>
    <dbReference type="NCBI Taxonomy" id="566293"/>
    <lineage>
        <taxon>Bacteria</taxon>
        <taxon>Pseudomonadati</taxon>
        <taxon>Pseudomonadota</taxon>
        <taxon>Gammaproteobacteria</taxon>
        <taxon>Vibrionales</taxon>
        <taxon>Vibrionaceae</taxon>
        <taxon>Aliivibrio</taxon>
    </lineage>
</organism>
<name>A0ABQ6ARJ3_9GAMM</name>
<dbReference type="EMBL" id="BSOU01000014">
    <property type="protein sequence ID" value="GLR76773.1"/>
    <property type="molecule type" value="Genomic_DNA"/>
</dbReference>
<proteinExistence type="predicted"/>
<reference evidence="2" key="1">
    <citation type="journal article" date="2019" name="Int. J. Syst. Evol. Microbiol.">
        <title>The Global Catalogue of Microorganisms (GCM) 10K type strain sequencing project: providing services to taxonomists for standard genome sequencing and annotation.</title>
        <authorList>
            <consortium name="The Broad Institute Genomics Platform"/>
            <consortium name="The Broad Institute Genome Sequencing Center for Infectious Disease"/>
            <person name="Wu L."/>
            <person name="Ma J."/>
        </authorList>
    </citation>
    <scope>NUCLEOTIDE SEQUENCE [LARGE SCALE GENOMIC DNA]</scope>
    <source>
        <strain evidence="2">NBRC 105001</strain>
    </source>
</reference>
<keyword evidence="2" id="KW-1185">Reference proteome</keyword>
<sequence>MGNRHIRNKLIKEGHYVNRKRTVRIMRDMGIGAIYPKLRTIIANKINKVHPCLSYRSHIPEPSLGY</sequence>
<evidence type="ECO:0000313" key="2">
    <source>
        <dbReference type="Proteomes" id="UP001156660"/>
    </source>
</evidence>
<accession>A0ABQ6ARJ3</accession>
<gene>
    <name evidence="1" type="ORF">GCM10007855_36480</name>
</gene>
<evidence type="ECO:0008006" key="3">
    <source>
        <dbReference type="Google" id="ProtNLM"/>
    </source>
</evidence>